<proteinExistence type="predicted"/>
<name>A0A2P4XS20_9STRA</name>
<organism evidence="1 2">
    <name type="scientific">Phytophthora palmivora</name>
    <dbReference type="NCBI Taxonomy" id="4796"/>
    <lineage>
        <taxon>Eukaryota</taxon>
        <taxon>Sar</taxon>
        <taxon>Stramenopiles</taxon>
        <taxon>Oomycota</taxon>
        <taxon>Peronosporomycetes</taxon>
        <taxon>Peronosporales</taxon>
        <taxon>Peronosporaceae</taxon>
        <taxon>Phytophthora</taxon>
    </lineage>
</organism>
<evidence type="ECO:0000313" key="1">
    <source>
        <dbReference type="EMBL" id="POM68351.1"/>
    </source>
</evidence>
<dbReference type="Proteomes" id="UP000237271">
    <property type="component" value="Unassembled WGS sequence"/>
</dbReference>
<reference evidence="1 2" key="1">
    <citation type="journal article" date="2017" name="Genome Biol. Evol.">
        <title>Phytophthora megakarya and P. palmivora, closely related causal agents of cacao black pod rot, underwent increases in genome sizes and gene numbers by different mechanisms.</title>
        <authorList>
            <person name="Ali S.S."/>
            <person name="Shao J."/>
            <person name="Lary D.J."/>
            <person name="Kronmiller B."/>
            <person name="Shen D."/>
            <person name="Strem M.D."/>
            <person name="Amoako-Attah I."/>
            <person name="Akrofi A.Y."/>
            <person name="Begoude B.A."/>
            <person name="Ten Hoopen G.M."/>
            <person name="Coulibaly K."/>
            <person name="Kebe B.I."/>
            <person name="Melnick R.L."/>
            <person name="Guiltinan M.J."/>
            <person name="Tyler B.M."/>
            <person name="Meinhardt L.W."/>
            <person name="Bailey B.A."/>
        </authorList>
    </citation>
    <scope>NUCLEOTIDE SEQUENCE [LARGE SCALE GENOMIC DNA]</scope>
    <source>
        <strain evidence="2">sbr112.9</strain>
    </source>
</reference>
<protein>
    <submittedName>
        <fullName evidence="1">Uncharacterized protein</fullName>
    </submittedName>
</protein>
<comment type="caution">
    <text evidence="1">The sequence shown here is derived from an EMBL/GenBank/DDBJ whole genome shotgun (WGS) entry which is preliminary data.</text>
</comment>
<accession>A0A2P4XS20</accession>
<keyword evidence="2" id="KW-1185">Reference proteome</keyword>
<evidence type="ECO:0000313" key="2">
    <source>
        <dbReference type="Proteomes" id="UP000237271"/>
    </source>
</evidence>
<gene>
    <name evidence="1" type="ORF">PHPALM_15498</name>
</gene>
<dbReference type="EMBL" id="NCKW01008249">
    <property type="protein sequence ID" value="POM68351.1"/>
    <property type="molecule type" value="Genomic_DNA"/>
</dbReference>
<dbReference type="AlphaFoldDB" id="A0A2P4XS20"/>
<sequence length="84" mass="8849">MATRLALGAGLLAYGEKDALAEDGAGDKDKLDADVDPPTVAGGRGNAVMIRGGCMEPLLLIGVAFLGIQRDRLEKQRDGQHKME</sequence>